<protein>
    <recommendedName>
        <fullName evidence="1">Citrate synthase</fullName>
    </recommendedName>
</protein>
<dbReference type="OrthoDB" id="8017587at2759"/>
<dbReference type="InterPro" id="IPR002020">
    <property type="entry name" value="Citrate_synthase"/>
</dbReference>
<feature type="non-terminal residue" evidence="2">
    <location>
        <position position="351"/>
    </location>
</feature>
<dbReference type="InterPro" id="IPR016142">
    <property type="entry name" value="Citrate_synth-like_lrg_a-sub"/>
</dbReference>
<dbReference type="PANTHER" id="PTHR11739">
    <property type="entry name" value="CITRATE SYNTHASE"/>
    <property type="match status" value="1"/>
</dbReference>
<dbReference type="GO" id="GO:0005975">
    <property type="term" value="P:carbohydrate metabolic process"/>
    <property type="evidence" value="ECO:0007669"/>
    <property type="project" value="TreeGrafter"/>
</dbReference>
<organism evidence="2 3">
    <name type="scientific">Hericium alpestre</name>
    <dbReference type="NCBI Taxonomy" id="135208"/>
    <lineage>
        <taxon>Eukaryota</taxon>
        <taxon>Fungi</taxon>
        <taxon>Dikarya</taxon>
        <taxon>Basidiomycota</taxon>
        <taxon>Agaricomycotina</taxon>
        <taxon>Agaricomycetes</taxon>
        <taxon>Russulales</taxon>
        <taxon>Hericiaceae</taxon>
        <taxon>Hericium</taxon>
    </lineage>
</organism>
<sequence length="351" mass="38159">MAAPLRTAFKKSASPFARSAVQARFASTAAKPQTLKERLTELIPQTTEFVKKVRAEHGKKAFGPVVVDQLYGGMRGLPALIWEGSVLDPEEGIRFRGKTIHEIQAQLPKAPGGSEPLPEGLFWLLVTGEVPTAEQVAELSKEWAARAAIPEFVEELLDRCPPTLHPMSQFSLAVTAVRVATGQTRVDTNFTTRLYIAQPRLRVREGLRPGYFQEGLLGPTFEDSMDLIAKLPNIAGRIYRNVYGKGKLPAIDLQKDYAHNLANLLGFGENGAFVELMRLYITIHSDHEGGNVSAHAGKLVGSALSDPFLSYAAALNGLAGPLHGLANQEVLVWLTKMQSKIGVDASDDAVK</sequence>
<comment type="similarity">
    <text evidence="1">Belongs to the citrate synthase family.</text>
</comment>
<dbReference type="Gene3D" id="1.10.580.10">
    <property type="entry name" value="Citrate Synthase, domain 1"/>
    <property type="match status" value="1"/>
</dbReference>
<dbReference type="PANTHER" id="PTHR11739:SF8">
    <property type="entry name" value="CITRATE SYNTHASE, MITOCHONDRIAL"/>
    <property type="match status" value="1"/>
</dbReference>
<proteinExistence type="inferred from homology"/>
<evidence type="ECO:0000313" key="3">
    <source>
        <dbReference type="Proteomes" id="UP000298061"/>
    </source>
</evidence>
<dbReference type="Proteomes" id="UP000298061">
    <property type="component" value="Unassembled WGS sequence"/>
</dbReference>
<gene>
    <name evidence="2" type="ORF">EWM64_g2611</name>
</gene>
<dbReference type="AlphaFoldDB" id="A0A4Z0A574"/>
<comment type="caution">
    <text evidence="2">The sequence shown here is derived from an EMBL/GenBank/DDBJ whole genome shotgun (WGS) entry which is preliminary data.</text>
</comment>
<dbReference type="InterPro" id="IPR036969">
    <property type="entry name" value="Citrate_synthase_sf"/>
</dbReference>
<keyword evidence="3" id="KW-1185">Reference proteome</keyword>
<evidence type="ECO:0000256" key="1">
    <source>
        <dbReference type="RuleBase" id="RU000441"/>
    </source>
</evidence>
<accession>A0A4Z0A574</accession>
<name>A0A4Z0A574_9AGAM</name>
<evidence type="ECO:0000313" key="2">
    <source>
        <dbReference type="EMBL" id="TFY81401.1"/>
    </source>
</evidence>
<dbReference type="EMBL" id="SFCI01000215">
    <property type="protein sequence ID" value="TFY81401.1"/>
    <property type="molecule type" value="Genomic_DNA"/>
</dbReference>
<dbReference type="GO" id="GO:0046912">
    <property type="term" value="F:acyltransferase activity, acyl groups converted into alkyl on transfer"/>
    <property type="evidence" value="ECO:0007669"/>
    <property type="project" value="InterPro"/>
</dbReference>
<dbReference type="STRING" id="135208.A0A4Z0A574"/>
<keyword evidence="1" id="KW-0808">Transferase</keyword>
<reference evidence="2 3" key="1">
    <citation type="submission" date="2019-02" db="EMBL/GenBank/DDBJ databases">
        <title>Genome sequencing of the rare red list fungi Hericium alpestre (H. flagellum).</title>
        <authorList>
            <person name="Buettner E."/>
            <person name="Kellner H."/>
        </authorList>
    </citation>
    <scope>NUCLEOTIDE SEQUENCE [LARGE SCALE GENOMIC DNA]</scope>
    <source>
        <strain evidence="2 3">DSM 108284</strain>
    </source>
</reference>
<dbReference type="PRINTS" id="PR00143">
    <property type="entry name" value="CITRTSNTHASE"/>
</dbReference>
<dbReference type="Pfam" id="PF00285">
    <property type="entry name" value="Citrate_synt"/>
    <property type="match status" value="1"/>
</dbReference>
<dbReference type="SUPFAM" id="SSF48256">
    <property type="entry name" value="Citrate synthase"/>
    <property type="match status" value="1"/>
</dbReference>
<dbReference type="GO" id="GO:0005759">
    <property type="term" value="C:mitochondrial matrix"/>
    <property type="evidence" value="ECO:0007669"/>
    <property type="project" value="TreeGrafter"/>
</dbReference>
<dbReference type="GO" id="GO:0006099">
    <property type="term" value="P:tricarboxylic acid cycle"/>
    <property type="evidence" value="ECO:0007669"/>
    <property type="project" value="TreeGrafter"/>
</dbReference>